<dbReference type="GO" id="GO:0055085">
    <property type="term" value="P:transmembrane transport"/>
    <property type="evidence" value="ECO:0007669"/>
    <property type="project" value="InterPro"/>
</dbReference>
<comment type="subcellular location">
    <subcellularLocation>
        <location evidence="1">Cell membrane</location>
        <topology evidence="1">Multi-pass membrane protein</topology>
    </subcellularLocation>
</comment>
<feature type="compositionally biased region" description="Low complexity" evidence="5">
    <location>
        <begin position="1"/>
        <end position="12"/>
    </location>
</feature>
<dbReference type="InterPro" id="IPR011047">
    <property type="entry name" value="Quinoprotein_ADH-like_sf"/>
</dbReference>
<sequence>MSAIDPAASTPSPSAPRRRKETRRSVLIADKVADWTITIGGLFVIVAVFGIMAFLAQVVVPLFTGGHVQDRADYAVAGSDTGTLMVSTDEYRTIGLKIGPSGAVVAFHLPTGRPLAPLAYDFAGVPVTGFGRTLKREDMAFGFADGTIRFARMRMATQVLPADQLPPGLTRLDDRDLTDGKVVWSRIAGNQVRRIAPELALEPPQKIAEDGSAIIALDYRIGGTTERPTKAFVAVDASGIARIGTSETRTNMLTRQSRTETRTATLPALPAGTKVKTVLMTDKADQVYVGEAGGMIHRFDTRDFAQPTLAESVDLLGADEELTSLYFLIGEISLVVGGSKGTTDVYFRLQRPGARSSDGYALVRAHRLAPQPAAVTAIGASQRTKMLVTGDAAGNVWLRHSTSEQTMLKLAAAGGKAIASAQITPRDDGIVAVDADGRVHLWRIDVPHPETTVGTIFGPVWYEGYSAPSYTWQSSSGTDSFEPKLSLVPLVFGTLKATLYSLLFAVPIALLAAIYTSEFVHRGVRAVVKPTMEMMASLPSVVLGFIAALILAPLVETWLSSVLLAFFAIPLSLFAAAHLWQLLPGDTARRFGGLPKLVLIFVALGVGLLACLWLGRGFEQALFAGNFKAWVNRDIGTGTPFMFLVLLPLSFLVAMTAFERLAGPWFLAMQRRGGGTAAGLLDLVRWVALLAASALIAFLAARLLTGAGFDPRGGVVDTYVQRNTLVVAFAMGFAVIPIIYTIAEDALNAVPEHLRAASLACGATPWQTAISVILPTAASGVFAGVMVGMGRAVGETMIVVMAAGNTPILEWNVFNGLRALSANIAVELPEAVKDDTLYRTLFLAALTLFVMTFVINTGAEIIRQRFRKRAVQL</sequence>
<evidence type="ECO:0000313" key="9">
    <source>
        <dbReference type="Proteomes" id="UP000278222"/>
    </source>
</evidence>
<dbReference type="GO" id="GO:0005886">
    <property type="term" value="C:plasma membrane"/>
    <property type="evidence" value="ECO:0007669"/>
    <property type="project" value="UniProtKB-SubCell"/>
</dbReference>
<feature type="transmembrane region" description="Helical" evidence="6">
    <location>
        <begin position="594"/>
        <end position="615"/>
    </location>
</feature>
<reference evidence="8 9" key="1">
    <citation type="submission" date="2018-11" db="EMBL/GenBank/DDBJ databases">
        <title>Genomic Encyclopedia of Type Strains, Phase IV (KMG-IV): sequencing the most valuable type-strain genomes for metagenomic binning, comparative biology and taxonomic classification.</title>
        <authorList>
            <person name="Goeker M."/>
        </authorList>
    </citation>
    <scope>NUCLEOTIDE SEQUENCE [LARGE SCALE GENOMIC DNA]</scope>
    <source>
        <strain evidence="8 9">DSM 5900</strain>
    </source>
</reference>
<proteinExistence type="predicted"/>
<dbReference type="AlphaFoldDB" id="A0A3N1LIZ6"/>
<dbReference type="Proteomes" id="UP000278222">
    <property type="component" value="Unassembled WGS sequence"/>
</dbReference>
<gene>
    <name evidence="8" type="ORF">EDC65_2698</name>
</gene>
<keyword evidence="2 6" id="KW-0812">Transmembrane</keyword>
<dbReference type="PANTHER" id="PTHR42727">
    <property type="entry name" value="PHOSPHATE TRANSPORT SYSTEM PERMEASE PROTEIN"/>
    <property type="match status" value="1"/>
</dbReference>
<dbReference type="Gene3D" id="2.130.10.10">
    <property type="entry name" value="YVTN repeat-like/Quinoprotein amine dehydrogenase"/>
    <property type="match status" value="1"/>
</dbReference>
<feature type="transmembrane region" description="Helical" evidence="6">
    <location>
        <begin position="724"/>
        <end position="743"/>
    </location>
</feature>
<dbReference type="CDD" id="cd06261">
    <property type="entry name" value="TM_PBP2"/>
    <property type="match status" value="1"/>
</dbReference>
<evidence type="ECO:0000256" key="3">
    <source>
        <dbReference type="ARBA" id="ARBA00022989"/>
    </source>
</evidence>
<feature type="transmembrane region" description="Helical" evidence="6">
    <location>
        <begin position="641"/>
        <end position="662"/>
    </location>
</feature>
<evidence type="ECO:0000256" key="4">
    <source>
        <dbReference type="ARBA" id="ARBA00023136"/>
    </source>
</evidence>
<keyword evidence="3 6" id="KW-1133">Transmembrane helix</keyword>
<feature type="transmembrane region" description="Helical" evidence="6">
    <location>
        <begin position="497"/>
        <end position="515"/>
    </location>
</feature>
<feature type="domain" description="ABC transmembrane type-1" evidence="7">
    <location>
        <begin position="491"/>
        <end position="859"/>
    </location>
</feature>
<feature type="transmembrane region" description="Helical" evidence="6">
    <location>
        <begin position="683"/>
        <end position="704"/>
    </location>
</feature>
<evidence type="ECO:0000256" key="5">
    <source>
        <dbReference type="SAM" id="MobiDB-lite"/>
    </source>
</evidence>
<evidence type="ECO:0000256" key="6">
    <source>
        <dbReference type="SAM" id="Phobius"/>
    </source>
</evidence>
<feature type="transmembrane region" description="Helical" evidence="6">
    <location>
        <begin position="536"/>
        <end position="555"/>
    </location>
</feature>
<feature type="region of interest" description="Disordered" evidence="5">
    <location>
        <begin position="1"/>
        <end position="21"/>
    </location>
</feature>
<keyword evidence="4 6" id="KW-0472">Membrane</keyword>
<dbReference type="InterPro" id="IPR015943">
    <property type="entry name" value="WD40/YVTN_repeat-like_dom_sf"/>
</dbReference>
<dbReference type="SUPFAM" id="SSF161098">
    <property type="entry name" value="MetI-like"/>
    <property type="match status" value="2"/>
</dbReference>
<name>A0A3N1LIZ6_9PROT</name>
<dbReference type="InterPro" id="IPR035906">
    <property type="entry name" value="MetI-like_sf"/>
</dbReference>
<organism evidence="8 9">
    <name type="scientific">Stella humosa</name>
    <dbReference type="NCBI Taxonomy" id="94"/>
    <lineage>
        <taxon>Bacteria</taxon>
        <taxon>Pseudomonadati</taxon>
        <taxon>Pseudomonadota</taxon>
        <taxon>Alphaproteobacteria</taxon>
        <taxon>Rhodospirillales</taxon>
        <taxon>Stellaceae</taxon>
        <taxon>Stella</taxon>
    </lineage>
</organism>
<accession>A0A3N1LIZ6</accession>
<evidence type="ECO:0000313" key="8">
    <source>
        <dbReference type="EMBL" id="ROP90839.1"/>
    </source>
</evidence>
<dbReference type="Gene3D" id="1.10.3720.10">
    <property type="entry name" value="MetI-like"/>
    <property type="match status" value="2"/>
</dbReference>
<dbReference type="InterPro" id="IPR000515">
    <property type="entry name" value="MetI-like"/>
</dbReference>
<feature type="transmembrane region" description="Helical" evidence="6">
    <location>
        <begin position="561"/>
        <end position="582"/>
    </location>
</feature>
<feature type="transmembrane region" description="Helical" evidence="6">
    <location>
        <begin position="764"/>
        <end position="787"/>
    </location>
</feature>
<feature type="transmembrane region" description="Helical" evidence="6">
    <location>
        <begin position="32"/>
        <end position="55"/>
    </location>
</feature>
<evidence type="ECO:0000259" key="7">
    <source>
        <dbReference type="PROSITE" id="PS50928"/>
    </source>
</evidence>
<dbReference type="PANTHER" id="PTHR42727:SF1">
    <property type="entry name" value="PHOSPHATE TRANSPORT SYSTEM PERMEASE"/>
    <property type="match status" value="1"/>
</dbReference>
<feature type="transmembrane region" description="Helical" evidence="6">
    <location>
        <begin position="837"/>
        <end position="859"/>
    </location>
</feature>
<dbReference type="EMBL" id="RJKX01000014">
    <property type="protein sequence ID" value="ROP90839.1"/>
    <property type="molecule type" value="Genomic_DNA"/>
</dbReference>
<comment type="caution">
    <text evidence="8">The sequence shown here is derived from an EMBL/GenBank/DDBJ whole genome shotgun (WGS) entry which is preliminary data.</text>
</comment>
<keyword evidence="9" id="KW-1185">Reference proteome</keyword>
<evidence type="ECO:0000256" key="2">
    <source>
        <dbReference type="ARBA" id="ARBA00022692"/>
    </source>
</evidence>
<dbReference type="SUPFAM" id="SSF50998">
    <property type="entry name" value="Quinoprotein alcohol dehydrogenase-like"/>
    <property type="match status" value="1"/>
</dbReference>
<protein>
    <submittedName>
        <fullName evidence="8">Phosphate transport system permease protein</fullName>
    </submittedName>
</protein>
<dbReference type="PROSITE" id="PS50928">
    <property type="entry name" value="ABC_TM1"/>
    <property type="match status" value="1"/>
</dbReference>
<evidence type="ECO:0000256" key="1">
    <source>
        <dbReference type="ARBA" id="ARBA00004651"/>
    </source>
</evidence>
<dbReference type="RefSeq" id="WP_179955428.1">
    <property type="nucleotide sequence ID" value="NZ_AP019700.1"/>
</dbReference>